<organism evidence="1 2">
    <name type="scientific">Actinidia rufa</name>
    <dbReference type="NCBI Taxonomy" id="165716"/>
    <lineage>
        <taxon>Eukaryota</taxon>
        <taxon>Viridiplantae</taxon>
        <taxon>Streptophyta</taxon>
        <taxon>Embryophyta</taxon>
        <taxon>Tracheophyta</taxon>
        <taxon>Spermatophyta</taxon>
        <taxon>Magnoliopsida</taxon>
        <taxon>eudicotyledons</taxon>
        <taxon>Gunneridae</taxon>
        <taxon>Pentapetalae</taxon>
        <taxon>asterids</taxon>
        <taxon>Ericales</taxon>
        <taxon>Actinidiaceae</taxon>
        <taxon>Actinidia</taxon>
    </lineage>
</organism>
<dbReference type="AlphaFoldDB" id="A0A7J0G5Q3"/>
<keyword evidence="2" id="KW-1185">Reference proteome</keyword>
<reference evidence="1 2" key="1">
    <citation type="submission" date="2019-07" db="EMBL/GenBank/DDBJ databases">
        <title>De Novo Assembly of kiwifruit Actinidia rufa.</title>
        <authorList>
            <person name="Sugita-Konishi S."/>
            <person name="Sato K."/>
            <person name="Mori E."/>
            <person name="Abe Y."/>
            <person name="Kisaki G."/>
            <person name="Hamano K."/>
            <person name="Suezawa K."/>
            <person name="Otani M."/>
            <person name="Fukuda T."/>
            <person name="Manabe T."/>
            <person name="Gomi K."/>
            <person name="Tabuchi M."/>
            <person name="Akimitsu K."/>
            <person name="Kataoka I."/>
        </authorList>
    </citation>
    <scope>NUCLEOTIDE SEQUENCE [LARGE SCALE GENOMIC DNA]</scope>
    <source>
        <strain evidence="2">cv. Fuchu</strain>
    </source>
</reference>
<protein>
    <submittedName>
        <fullName evidence="1">Uncharacterized protein</fullName>
    </submittedName>
</protein>
<gene>
    <name evidence="1" type="ORF">Acr_18g0002950</name>
</gene>
<dbReference type="Proteomes" id="UP000585474">
    <property type="component" value="Unassembled WGS sequence"/>
</dbReference>
<proteinExistence type="predicted"/>
<accession>A0A7J0G5Q3</accession>
<evidence type="ECO:0000313" key="1">
    <source>
        <dbReference type="EMBL" id="GFZ06125.1"/>
    </source>
</evidence>
<evidence type="ECO:0000313" key="2">
    <source>
        <dbReference type="Proteomes" id="UP000585474"/>
    </source>
</evidence>
<sequence length="71" mass="7767">MATRTVPGMGQGMAFYSAVWHVPGRVHCHLTGQTTARHESRYAEYCVSEQVADLRHGWGLACHVVGVSIQA</sequence>
<dbReference type="EMBL" id="BJWL01000018">
    <property type="protein sequence ID" value="GFZ06125.1"/>
    <property type="molecule type" value="Genomic_DNA"/>
</dbReference>
<name>A0A7J0G5Q3_9ERIC</name>
<comment type="caution">
    <text evidence="1">The sequence shown here is derived from an EMBL/GenBank/DDBJ whole genome shotgun (WGS) entry which is preliminary data.</text>
</comment>